<dbReference type="Proteomes" id="UP000230211">
    <property type="component" value="Segment"/>
</dbReference>
<evidence type="ECO:0000313" key="2">
    <source>
        <dbReference type="EMBL" id="ATI17320.1"/>
    </source>
</evidence>
<evidence type="ECO:0000256" key="1">
    <source>
        <dbReference type="SAM" id="Coils"/>
    </source>
</evidence>
<organism evidence="2 3">
    <name type="scientific">Aeromonas phage AS-szw</name>
    <dbReference type="NCBI Taxonomy" id="2026114"/>
    <lineage>
        <taxon>Viruses</taxon>
        <taxon>Duplodnaviria</taxon>
        <taxon>Heunggongvirae</taxon>
        <taxon>Uroviricota</taxon>
        <taxon>Caudoviricetes</taxon>
        <taxon>Pantevenvirales</taxon>
        <taxon>Straboviridae</taxon>
        <taxon>Emmerichvirinae</taxon>
        <taxon>Ceceduovirus</taxon>
        <taxon>Ceceduovirus aszj</taxon>
    </lineage>
</organism>
<accession>A0A291LDC1</accession>
<reference evidence="2 3" key="1">
    <citation type="submission" date="2017-07" db="EMBL/GenBank/DDBJ databases">
        <title>In vitro design and evaluation of phage cocktails against multidrug-resistant Aeromonas salmonicida.</title>
        <authorList>
            <person name="Chen L."/>
            <person name="Yuan S."/>
            <person name="Ma Y."/>
        </authorList>
    </citation>
    <scope>NUCLEOTIDE SEQUENCE [LARGE SCALE GENOMIC DNA]</scope>
</reference>
<proteinExistence type="predicted"/>
<feature type="coiled-coil region" evidence="1">
    <location>
        <begin position="35"/>
        <end position="62"/>
    </location>
</feature>
<evidence type="ECO:0000313" key="3">
    <source>
        <dbReference type="Proteomes" id="UP000230211"/>
    </source>
</evidence>
<dbReference type="EMBL" id="MF498773">
    <property type="protein sequence ID" value="ATI17320.1"/>
    <property type="molecule type" value="Genomic_DNA"/>
</dbReference>
<sequence length="66" mass="7842">MNHYVELNMKKLESLGKQAAYCRNMLSKDIDDNTKKEYAGLLADYEQEIKEIQARLEEMINDPWFN</sequence>
<name>A0A291LDC1_9CAUD</name>
<keyword evidence="1" id="KW-0175">Coiled coil</keyword>
<protein>
    <submittedName>
        <fullName evidence="2">Uncharacterized protein</fullName>
    </submittedName>
</protein>